<dbReference type="SUPFAM" id="SSF47384">
    <property type="entry name" value="Homodimeric domain of signal transducing histidine kinase"/>
    <property type="match status" value="1"/>
</dbReference>
<dbReference type="Gene3D" id="3.30.565.10">
    <property type="entry name" value="Histidine kinase-like ATPase, C-terminal domain"/>
    <property type="match status" value="1"/>
</dbReference>
<feature type="compositionally biased region" description="Basic and acidic residues" evidence="9">
    <location>
        <begin position="33"/>
        <end position="46"/>
    </location>
</feature>
<dbReference type="InterPro" id="IPR003661">
    <property type="entry name" value="HisK_dim/P_dom"/>
</dbReference>
<dbReference type="PANTHER" id="PTHR44936">
    <property type="entry name" value="SENSOR PROTEIN CREC"/>
    <property type="match status" value="1"/>
</dbReference>
<keyword evidence="5" id="KW-0808">Transferase</keyword>
<evidence type="ECO:0000256" key="7">
    <source>
        <dbReference type="ARBA" id="ARBA00022777"/>
    </source>
</evidence>
<evidence type="ECO:0000256" key="5">
    <source>
        <dbReference type="ARBA" id="ARBA00022679"/>
    </source>
</evidence>
<keyword evidence="7" id="KW-0418">Kinase</keyword>
<dbReference type="STRING" id="1781255.BH720_24535"/>
<comment type="subcellular location">
    <subcellularLocation>
        <location evidence="2">Cell membrane</location>
        <topology evidence="2">Multi-pass membrane protein</topology>
    </subcellularLocation>
</comment>
<dbReference type="GO" id="GO:0005524">
    <property type="term" value="F:ATP binding"/>
    <property type="evidence" value="ECO:0007669"/>
    <property type="project" value="UniProtKB-KW"/>
</dbReference>
<dbReference type="SMART" id="SM00388">
    <property type="entry name" value="HisKA"/>
    <property type="match status" value="1"/>
</dbReference>
<evidence type="ECO:0000256" key="8">
    <source>
        <dbReference type="ARBA" id="ARBA00022840"/>
    </source>
</evidence>
<dbReference type="AlphaFoldDB" id="A0A1E5QDW8"/>
<comment type="catalytic activity">
    <reaction evidence="1">
        <text>ATP + protein L-histidine = ADP + protein N-phospho-L-histidine.</text>
        <dbReference type="EC" id="2.7.13.3"/>
    </reaction>
</comment>
<keyword evidence="8" id="KW-0067">ATP-binding</keyword>
<keyword evidence="4" id="KW-0472">Membrane</keyword>
<evidence type="ECO:0000313" key="11">
    <source>
        <dbReference type="EMBL" id="OEJ72513.1"/>
    </source>
</evidence>
<dbReference type="InterPro" id="IPR050980">
    <property type="entry name" value="2C_sensor_his_kinase"/>
</dbReference>
<dbReference type="GO" id="GO:0000155">
    <property type="term" value="F:phosphorelay sensor kinase activity"/>
    <property type="evidence" value="ECO:0007669"/>
    <property type="project" value="InterPro"/>
</dbReference>
<evidence type="ECO:0000256" key="3">
    <source>
        <dbReference type="ARBA" id="ARBA00012438"/>
    </source>
</evidence>
<dbReference type="OrthoDB" id="537027at2"/>
<accession>A0A1E5QDW8</accession>
<organism evidence="11">
    <name type="scientific">Desertifilum tharense IPPAS B-1220</name>
    <dbReference type="NCBI Taxonomy" id="1781255"/>
    <lineage>
        <taxon>Bacteria</taxon>
        <taxon>Bacillati</taxon>
        <taxon>Cyanobacteriota</taxon>
        <taxon>Cyanophyceae</taxon>
        <taxon>Desertifilales</taxon>
        <taxon>Desertifilaceae</taxon>
        <taxon>Desertifilum</taxon>
    </lineage>
</organism>
<proteinExistence type="predicted"/>
<evidence type="ECO:0000256" key="6">
    <source>
        <dbReference type="ARBA" id="ARBA00022741"/>
    </source>
</evidence>
<feature type="region of interest" description="Disordered" evidence="9">
    <location>
        <begin position="277"/>
        <end position="298"/>
    </location>
</feature>
<dbReference type="EC" id="2.7.13.3" evidence="3"/>
<dbReference type="PANTHER" id="PTHR44936:SF10">
    <property type="entry name" value="SENSOR PROTEIN RSTB"/>
    <property type="match status" value="1"/>
</dbReference>
<gene>
    <name evidence="11" type="ORF">BH720_24535</name>
</gene>
<keyword evidence="4" id="KW-1003">Cell membrane</keyword>
<comment type="caution">
    <text evidence="11">The sequence shown here is derived from an EMBL/GenBank/DDBJ whole genome shotgun (WGS) entry which is preliminary data.</text>
</comment>
<dbReference type="SUPFAM" id="SSF55874">
    <property type="entry name" value="ATPase domain of HSP90 chaperone/DNA topoisomerase II/histidine kinase"/>
    <property type="match status" value="1"/>
</dbReference>
<feature type="region of interest" description="Disordered" evidence="9">
    <location>
        <begin position="146"/>
        <end position="169"/>
    </location>
</feature>
<keyword evidence="6" id="KW-0547">Nucleotide-binding</keyword>
<dbReference type="EMBL" id="MJGC01000123">
    <property type="protein sequence ID" value="OEJ72513.1"/>
    <property type="molecule type" value="Genomic_DNA"/>
</dbReference>
<evidence type="ECO:0000256" key="9">
    <source>
        <dbReference type="SAM" id="MobiDB-lite"/>
    </source>
</evidence>
<dbReference type="InterPro" id="IPR036890">
    <property type="entry name" value="HATPase_C_sf"/>
</dbReference>
<dbReference type="Gene3D" id="1.10.287.130">
    <property type="match status" value="1"/>
</dbReference>
<dbReference type="Pfam" id="PF00512">
    <property type="entry name" value="HisKA"/>
    <property type="match status" value="1"/>
</dbReference>
<feature type="region of interest" description="Disordered" evidence="9">
    <location>
        <begin position="25"/>
        <end position="59"/>
    </location>
</feature>
<evidence type="ECO:0000256" key="1">
    <source>
        <dbReference type="ARBA" id="ARBA00000085"/>
    </source>
</evidence>
<dbReference type="GO" id="GO:0005886">
    <property type="term" value="C:plasma membrane"/>
    <property type="evidence" value="ECO:0007669"/>
    <property type="project" value="UniProtKB-SubCell"/>
</dbReference>
<protein>
    <recommendedName>
        <fullName evidence="3">histidine kinase</fullName>
        <ecNumber evidence="3">2.7.13.3</ecNumber>
    </recommendedName>
</protein>
<feature type="domain" description="Histidine kinase" evidence="10">
    <location>
        <begin position="311"/>
        <end position="562"/>
    </location>
</feature>
<dbReference type="InterPro" id="IPR005467">
    <property type="entry name" value="His_kinase_dom"/>
</dbReference>
<sequence length="565" mass="62826">MVSKWILPTLSEVVAQGEQLAQCNAETPLSDAQKNRTENSRLRHSEPATSPSRNAAGHRKAERQWCGAIAALVSILEQIAQDNRADRAADRSVCSAHNSYICPIRGLILSGPLPVLSHPQLLAHYTSWLFATDGFYRDGGMPFQLPPAANTYTPPHSANPHPEEDRQGSNWLSLSTVDPLKTELFCLALTRSFGLVLVWSENEAGEANFQFSFSPQVIEQCWQALRSRVALNGTLEQLQALDAYYEQFAPKAPDYTIVAQFSQGLLEYLPDWNDKSDRNSVRHTKETTAKEEGCQEAKPRVPDASVELLSAIAHEVKTPLTTIRTLTRLLLKRRDLPEVVLDRLHSIDRECTEQIDRFGLIFRAVEMETHKTKESTRVSEREARSQTSVQLTPTSLSQVFQQSIPRWQKQAGRRNLTLDVALPQKMPAVVSDPTLLDQVLTGLIENFTSSLPRGSHVTVEVTPAGSQLKLQFQSQLQADPASKNTKTLHNNCATHLSANGSNSSKPTLKSLGQLLMFQPETGHLSLNMSVTKNLFQAIGGKLIVRQRPQQGQVLTIFLPLNLKEL</sequence>
<evidence type="ECO:0000259" key="10">
    <source>
        <dbReference type="PROSITE" id="PS50109"/>
    </source>
</evidence>
<name>A0A1E5QDW8_9CYAN</name>
<dbReference type="PROSITE" id="PS50109">
    <property type="entry name" value="HIS_KIN"/>
    <property type="match status" value="1"/>
</dbReference>
<evidence type="ECO:0000256" key="2">
    <source>
        <dbReference type="ARBA" id="ARBA00004651"/>
    </source>
</evidence>
<dbReference type="InterPro" id="IPR036097">
    <property type="entry name" value="HisK_dim/P_sf"/>
</dbReference>
<reference evidence="11" key="1">
    <citation type="submission" date="2016-09" db="EMBL/GenBank/DDBJ databases">
        <title>Draft genome of thermotolerant cyanobacterium Desertifilum sp. strain IPPAS B-1220.</title>
        <authorList>
            <person name="Sinetova M.A."/>
            <person name="Bolakhan K."/>
            <person name="Zayadan B.K."/>
            <person name="Mironov K.S."/>
            <person name="Ustinova V."/>
            <person name="Kupriyanova E.V."/>
            <person name="Sidorov R.A."/>
            <person name="Skrypnik A.N."/>
            <person name="Gogoleva N.E."/>
            <person name="Gogolev Y.V."/>
            <person name="Los D.A."/>
        </authorList>
    </citation>
    <scope>NUCLEOTIDE SEQUENCE [LARGE SCALE GENOMIC DNA]</scope>
    <source>
        <strain evidence="11">IPPAS B-1220</strain>
    </source>
</reference>
<evidence type="ECO:0000256" key="4">
    <source>
        <dbReference type="ARBA" id="ARBA00022475"/>
    </source>
</evidence>
<dbReference type="CDD" id="cd00082">
    <property type="entry name" value="HisKA"/>
    <property type="match status" value="1"/>
</dbReference>